<accession>A0ABD1A2R7</accession>
<comment type="similarity">
    <text evidence="7">Belongs to the ferredoxin thioredoxin reductase alpha subunit family.</text>
</comment>
<evidence type="ECO:0000256" key="2">
    <source>
        <dbReference type="ARBA" id="ARBA00022528"/>
    </source>
</evidence>
<dbReference type="Pfam" id="PF02941">
    <property type="entry name" value="FeThRed_A"/>
    <property type="match status" value="1"/>
</dbReference>
<dbReference type="GO" id="GO:0009507">
    <property type="term" value="C:chloroplast"/>
    <property type="evidence" value="ECO:0007669"/>
    <property type="project" value="UniProtKB-SubCell"/>
</dbReference>
<comment type="subunit">
    <text evidence="5">Heterodimer of subunit A (variable subunit) and subunit B (catalytic subunit). Heterodimeric FTR forms a complex with ferredoxin and thioredoxin.</text>
</comment>
<protein>
    <submittedName>
        <fullName evidence="10">Ferredoxin-thioredoxin reductase subunit A1</fullName>
    </submittedName>
</protein>
<dbReference type="EMBL" id="JBANAX010000595">
    <property type="protein sequence ID" value="KAL1201148.1"/>
    <property type="molecule type" value="Genomic_DNA"/>
</dbReference>
<feature type="region of interest" description="Disordered" evidence="8">
    <location>
        <begin position="75"/>
        <end position="94"/>
    </location>
</feature>
<reference evidence="10 11" key="1">
    <citation type="submission" date="2024-04" db="EMBL/GenBank/DDBJ databases">
        <title>Genome assembly C_amara_ONT_v2.</title>
        <authorList>
            <person name="Yant L."/>
            <person name="Moore C."/>
            <person name="Slenker M."/>
        </authorList>
    </citation>
    <scope>NUCLEOTIDE SEQUENCE [LARGE SCALE GENOMIC DNA]</scope>
    <source>
        <tissue evidence="10">Leaf</tissue>
    </source>
</reference>
<evidence type="ECO:0000256" key="1">
    <source>
        <dbReference type="ARBA" id="ARBA00004229"/>
    </source>
</evidence>
<evidence type="ECO:0000313" key="11">
    <source>
        <dbReference type="Proteomes" id="UP001558713"/>
    </source>
</evidence>
<evidence type="ECO:0000256" key="8">
    <source>
        <dbReference type="SAM" id="MobiDB-lite"/>
    </source>
</evidence>
<comment type="caution">
    <text evidence="10">The sequence shown here is derived from an EMBL/GenBank/DDBJ whole genome shotgun (WGS) entry which is preliminary data.</text>
</comment>
<dbReference type="FunFam" id="2.30.30.50:FF:000002">
    <property type="entry name" value="Ferredoxin-thioredoxin reductase, variable chain"/>
    <property type="match status" value="1"/>
</dbReference>
<evidence type="ECO:0000256" key="3">
    <source>
        <dbReference type="ARBA" id="ARBA00022640"/>
    </source>
</evidence>
<dbReference type="Gene3D" id="2.30.30.50">
    <property type="match status" value="1"/>
</dbReference>
<evidence type="ECO:0000256" key="7">
    <source>
        <dbReference type="ARBA" id="ARBA00034490"/>
    </source>
</evidence>
<evidence type="ECO:0000313" key="10">
    <source>
        <dbReference type="EMBL" id="KAL1201148.1"/>
    </source>
</evidence>
<dbReference type="InterPro" id="IPR044166">
    <property type="entry name" value="FTRV"/>
</dbReference>
<dbReference type="PANTHER" id="PTHR46937">
    <property type="entry name" value="FERREDOXIN-THIOREDOXIN REDUCTASE, VARIABLE CHAIN"/>
    <property type="match status" value="1"/>
</dbReference>
<dbReference type="AlphaFoldDB" id="A0ABD1A2R7"/>
<dbReference type="Proteomes" id="UP001558713">
    <property type="component" value="Unassembled WGS sequence"/>
</dbReference>
<feature type="compositionally biased region" description="Low complexity" evidence="8">
    <location>
        <begin position="77"/>
        <end position="87"/>
    </location>
</feature>
<feature type="domain" description="Ferredoxin thioredoxin reductase alpha chain" evidence="9">
    <location>
        <begin position="100"/>
        <end position="172"/>
    </location>
</feature>
<evidence type="ECO:0000256" key="6">
    <source>
        <dbReference type="ARBA" id="ARBA00034474"/>
    </source>
</evidence>
<dbReference type="GO" id="GO:0016491">
    <property type="term" value="F:oxidoreductase activity"/>
    <property type="evidence" value="ECO:0007669"/>
    <property type="project" value="UniProtKB-KW"/>
</dbReference>
<dbReference type="InterPro" id="IPR004207">
    <property type="entry name" value="Fd_thioredoxin_Rdtase_alpha"/>
</dbReference>
<gene>
    <name evidence="10" type="ORF">V5N11_008895</name>
</gene>
<proteinExistence type="inferred from homology"/>
<name>A0ABD1A2R7_CARAN</name>
<dbReference type="PANTHER" id="PTHR46937:SF4">
    <property type="entry name" value="FERREDOXIN-THIOREDOXIN REDUCTASE SUBUNIT A1, CHLOROPLASTIC"/>
    <property type="match status" value="1"/>
</dbReference>
<comment type="function">
    <text evidence="6">Variable subunit of the ferredoxin-thioredoxin reductase (FTR), which catalyzes the two-electron reduction of thioredoxins by the electrons provided by reduced ferredoxin.</text>
</comment>
<comment type="subcellular location">
    <subcellularLocation>
        <location evidence="1">Plastid</location>
        <location evidence="1">Chloroplast</location>
    </subcellularLocation>
</comment>
<organism evidence="10 11">
    <name type="scientific">Cardamine amara subsp. amara</name>
    <dbReference type="NCBI Taxonomy" id="228776"/>
    <lineage>
        <taxon>Eukaryota</taxon>
        <taxon>Viridiplantae</taxon>
        <taxon>Streptophyta</taxon>
        <taxon>Embryophyta</taxon>
        <taxon>Tracheophyta</taxon>
        <taxon>Spermatophyta</taxon>
        <taxon>Magnoliopsida</taxon>
        <taxon>eudicotyledons</taxon>
        <taxon>Gunneridae</taxon>
        <taxon>Pentapetalae</taxon>
        <taxon>rosids</taxon>
        <taxon>malvids</taxon>
        <taxon>Brassicales</taxon>
        <taxon>Brassicaceae</taxon>
        <taxon>Cardamineae</taxon>
        <taxon>Cardamine</taxon>
    </lineage>
</organism>
<keyword evidence="11" id="KW-1185">Reference proteome</keyword>
<dbReference type="SUPFAM" id="SSF50090">
    <property type="entry name" value="Electron transport accessory proteins"/>
    <property type="match status" value="1"/>
</dbReference>
<evidence type="ECO:0000259" key="9">
    <source>
        <dbReference type="Pfam" id="PF02941"/>
    </source>
</evidence>
<dbReference type="InterPro" id="IPR008990">
    <property type="entry name" value="Elect_transpt_acc-like_dom_sf"/>
</dbReference>
<keyword evidence="2" id="KW-0150">Chloroplast</keyword>
<keyword evidence="3" id="KW-0934">Plastid</keyword>
<sequence>MSSPIAMSPAIVAAVRPPASHDCLSSATAPTSLKSCIVTPLSLLASQSRIKHTSSTRTSRLTTIRCDVAVKSADSVNAEANPSSSPSSEEEIEAEAKAKIGSRVKVTAPLKVYHVNRVPEVDLEGMEGKFKDYVAVWKGKRISANLPYKVEFFKEIEGRGLVKFVSHLKEDEFEFIDP</sequence>
<evidence type="ECO:0000256" key="5">
    <source>
        <dbReference type="ARBA" id="ARBA00026011"/>
    </source>
</evidence>
<keyword evidence="4" id="KW-0560">Oxidoreductase</keyword>
<evidence type="ECO:0000256" key="4">
    <source>
        <dbReference type="ARBA" id="ARBA00023002"/>
    </source>
</evidence>